<sequence>MPEEFKQKRINHIFHYTGQFEWLKKILKNGFAPSYCEERINNSMYYIPMVSFCNIPIKDVDNYMHYGKYGIGMSMEWAIKHELSPVIYIHENSPIKNLYDTSFNLTMEQFIKKSLFDSYNKHKKISNKEYPLTEEQILSLYSISQKTVQFLKNWKTDYNGNVIITYQEREWRFIPKLRKVEELEIIKEDDEEFKDYKNKRIKKPHLPDYILKIDKITDIRYITIKNENQRPEIIKILEKKFGETNLKKSIISGKLVILTEHQLHNDF</sequence>
<keyword evidence="2" id="KW-1185">Reference proteome</keyword>
<dbReference type="InterPro" id="IPR021223">
    <property type="entry name" value="AbiGi"/>
</dbReference>
<dbReference type="Proteomes" id="UP000600588">
    <property type="component" value="Unassembled WGS sequence"/>
</dbReference>
<name>A0A8J6Q3B1_9FLAO</name>
<reference evidence="1 2" key="1">
    <citation type="submission" date="2020-09" db="EMBL/GenBank/DDBJ databases">
        <title>TT11 complete genome.</title>
        <authorList>
            <person name="Wu Z."/>
        </authorList>
    </citation>
    <scope>NUCLEOTIDE SEQUENCE [LARGE SCALE GENOMIC DNA]</scope>
    <source>
        <strain evidence="1 2">TT11</strain>
    </source>
</reference>
<protein>
    <recommendedName>
        <fullName evidence="3">Abortive phage resistance protein AbiGi, antitoxin</fullName>
    </recommendedName>
</protein>
<evidence type="ECO:0000313" key="1">
    <source>
        <dbReference type="EMBL" id="MBD0833336.1"/>
    </source>
</evidence>
<evidence type="ECO:0008006" key="3">
    <source>
        <dbReference type="Google" id="ProtNLM"/>
    </source>
</evidence>
<dbReference type="AlphaFoldDB" id="A0A8J6Q3B1"/>
<evidence type="ECO:0000313" key="2">
    <source>
        <dbReference type="Proteomes" id="UP000600588"/>
    </source>
</evidence>
<dbReference type="RefSeq" id="WP_188231117.1">
    <property type="nucleotide sequence ID" value="NZ_JACVXB010000007.1"/>
</dbReference>
<proteinExistence type="predicted"/>
<dbReference type="EMBL" id="JACVXB010000007">
    <property type="protein sequence ID" value="MBD0833336.1"/>
    <property type="molecule type" value="Genomic_DNA"/>
</dbReference>
<organism evidence="1 2">
    <name type="scientific">Aestuariibaculum sediminum</name>
    <dbReference type="NCBI Taxonomy" id="2770637"/>
    <lineage>
        <taxon>Bacteria</taxon>
        <taxon>Pseudomonadati</taxon>
        <taxon>Bacteroidota</taxon>
        <taxon>Flavobacteriia</taxon>
        <taxon>Flavobacteriales</taxon>
        <taxon>Flavobacteriaceae</taxon>
    </lineage>
</organism>
<gene>
    <name evidence="1" type="ORF">ICJ83_14465</name>
</gene>
<dbReference type="Pfam" id="PF10899">
    <property type="entry name" value="AbiGi"/>
    <property type="match status" value="1"/>
</dbReference>
<comment type="caution">
    <text evidence="1">The sequence shown here is derived from an EMBL/GenBank/DDBJ whole genome shotgun (WGS) entry which is preliminary data.</text>
</comment>
<accession>A0A8J6Q3B1</accession>